<evidence type="ECO:0000256" key="8">
    <source>
        <dbReference type="ARBA" id="ARBA00022840"/>
    </source>
</evidence>
<feature type="domain" description="ABC transmembrane type-1" evidence="16">
    <location>
        <begin position="324"/>
        <end position="599"/>
    </location>
</feature>
<feature type="transmembrane region" description="Helical" evidence="14">
    <location>
        <begin position="43"/>
        <end position="61"/>
    </location>
</feature>
<dbReference type="CDD" id="cd18580">
    <property type="entry name" value="ABC_6TM_ABCC_D2"/>
    <property type="match status" value="1"/>
</dbReference>
<feature type="region of interest" description="Disordered" evidence="13">
    <location>
        <begin position="866"/>
        <end position="913"/>
    </location>
</feature>
<dbReference type="InterPro" id="IPR050173">
    <property type="entry name" value="ABC_transporter_C-like"/>
</dbReference>
<evidence type="ECO:0000259" key="16">
    <source>
        <dbReference type="PROSITE" id="PS50929"/>
    </source>
</evidence>
<dbReference type="Gene3D" id="1.20.1560.10">
    <property type="entry name" value="ABC transporter type 1, transmembrane domain"/>
    <property type="match status" value="2"/>
</dbReference>
<keyword evidence="6" id="KW-0677">Repeat</keyword>
<protein>
    <recommendedName>
        <fullName evidence="3">ABC-type xenobiotic transporter</fullName>
        <ecNumber evidence="3">7.6.2.2</ecNumber>
    </recommendedName>
</protein>
<dbReference type="InterPro" id="IPR003593">
    <property type="entry name" value="AAA+_ATPase"/>
</dbReference>
<dbReference type="Gramene" id="PSAT_LOCUS4874_t1">
    <property type="protein sequence ID" value="CAL5184385.1"/>
    <property type="gene ID" value="PSAT_LOCUS4874"/>
</dbReference>
<dbReference type="CDD" id="cd03244">
    <property type="entry name" value="ABCC_MRP_domain2"/>
    <property type="match status" value="1"/>
</dbReference>
<evidence type="ECO:0000256" key="3">
    <source>
        <dbReference type="ARBA" id="ARBA00012191"/>
    </source>
</evidence>
<dbReference type="EMBL" id="JAMSHJ010000001">
    <property type="protein sequence ID" value="KAI5446389.1"/>
    <property type="molecule type" value="Genomic_DNA"/>
</dbReference>
<feature type="transmembrane region" description="Helical" evidence="14">
    <location>
        <begin position="161"/>
        <end position="182"/>
    </location>
</feature>
<dbReference type="PANTHER" id="PTHR24223:SF382">
    <property type="entry name" value="ABC-TYPE XENOBIOTIC TRANSPORTER"/>
    <property type="match status" value="1"/>
</dbReference>
<feature type="domain" description="ABC transporter" evidence="15">
    <location>
        <begin position="638"/>
        <end position="861"/>
    </location>
</feature>
<dbReference type="SUPFAM" id="SSF90123">
    <property type="entry name" value="ABC transporter transmembrane region"/>
    <property type="match status" value="2"/>
</dbReference>
<evidence type="ECO:0000259" key="15">
    <source>
        <dbReference type="PROSITE" id="PS50893"/>
    </source>
</evidence>
<proteinExistence type="inferred from homology"/>
<feature type="domain" description="ABC transmembrane type-1" evidence="16">
    <location>
        <begin position="942"/>
        <end position="1223"/>
    </location>
</feature>
<dbReference type="PROSITE" id="PS50893">
    <property type="entry name" value="ABC_TRANSPORTER_2"/>
    <property type="match status" value="2"/>
</dbReference>
<dbReference type="InterPro" id="IPR003439">
    <property type="entry name" value="ABC_transporter-like_ATP-bd"/>
</dbReference>
<comment type="catalytic activity">
    <reaction evidence="12">
        <text>ATP + H2O + xenobioticSide 1 = ADP + phosphate + xenobioticSide 2.</text>
        <dbReference type="EC" id="7.6.2.2"/>
    </reaction>
</comment>
<dbReference type="Proteomes" id="UP001058974">
    <property type="component" value="Chromosome 1"/>
</dbReference>
<dbReference type="PANTHER" id="PTHR24223">
    <property type="entry name" value="ATP-BINDING CASSETTE SUB-FAMILY C"/>
    <property type="match status" value="1"/>
</dbReference>
<dbReference type="OrthoDB" id="6500128at2759"/>
<evidence type="ECO:0000256" key="2">
    <source>
        <dbReference type="ARBA" id="ARBA00009726"/>
    </source>
</evidence>
<dbReference type="EC" id="7.6.2.2" evidence="3"/>
<keyword evidence="7" id="KW-0547">Nucleotide-binding</keyword>
<feature type="transmembrane region" description="Helical" evidence="14">
    <location>
        <begin position="323"/>
        <end position="348"/>
    </location>
</feature>
<dbReference type="SUPFAM" id="SSF52540">
    <property type="entry name" value="P-loop containing nucleoside triphosphate hydrolases"/>
    <property type="match status" value="2"/>
</dbReference>
<comment type="caution">
    <text evidence="17">The sequence shown here is derived from an EMBL/GenBank/DDBJ whole genome shotgun (WGS) entry which is preliminary data.</text>
</comment>
<accession>A0A9D5GZC0</accession>
<dbReference type="FunFam" id="1.20.1560.10:FF:000002">
    <property type="entry name" value="ABC transporter C family member 5"/>
    <property type="match status" value="1"/>
</dbReference>
<feature type="transmembrane region" description="Helical" evidence="14">
    <location>
        <begin position="1051"/>
        <end position="1072"/>
    </location>
</feature>
<dbReference type="InterPro" id="IPR017871">
    <property type="entry name" value="ABC_transporter-like_CS"/>
</dbReference>
<keyword evidence="18" id="KW-1185">Reference proteome</keyword>
<evidence type="ECO:0000256" key="7">
    <source>
        <dbReference type="ARBA" id="ARBA00022741"/>
    </source>
</evidence>
<dbReference type="Pfam" id="PF00005">
    <property type="entry name" value="ABC_tran"/>
    <property type="match status" value="2"/>
</dbReference>
<evidence type="ECO:0000256" key="9">
    <source>
        <dbReference type="ARBA" id="ARBA00022967"/>
    </source>
</evidence>
<dbReference type="PROSITE" id="PS50929">
    <property type="entry name" value="ABC_TM1F"/>
    <property type="match status" value="2"/>
</dbReference>
<evidence type="ECO:0000256" key="10">
    <source>
        <dbReference type="ARBA" id="ARBA00022989"/>
    </source>
</evidence>
<dbReference type="InterPro" id="IPR011527">
    <property type="entry name" value="ABC1_TM_dom"/>
</dbReference>
<feature type="transmembrane region" description="Helical" evidence="14">
    <location>
        <begin position="540"/>
        <end position="563"/>
    </location>
</feature>
<dbReference type="GO" id="GO:0005524">
    <property type="term" value="F:ATP binding"/>
    <property type="evidence" value="ECO:0007669"/>
    <property type="project" value="UniProtKB-KW"/>
</dbReference>
<evidence type="ECO:0000256" key="12">
    <source>
        <dbReference type="ARBA" id="ARBA00034018"/>
    </source>
</evidence>
<evidence type="ECO:0000256" key="4">
    <source>
        <dbReference type="ARBA" id="ARBA00022448"/>
    </source>
</evidence>
<sequence length="1500" mass="167761">MSSSSWLTSPSCTLWPIDSSSSTPNLMLQWLTFLFLSPCPQRLVLSAIDSLFLLSLLAFAAHKLYSRFNSSSNSTSSITKPLLQEKDSDYRITFWFKLSFLVTILLAVTYTVLGVLAFMQTNFASWKLIEALFRLFQAITNIVIVILMIHERKFKFSKHPLSLRIYWIANFVVATLFAASAIVRIVTVGEANLELSLRIDDIFSLINFPLSVFFFVITIKGSSGIHVIRISDEGAIYPLISRDRTLSPYACSSILSKSVWLWINPLLNKGYKTPLNLEDVPSLPLEFRAEKMSELFQNNWPKPDGNSKHPVGLTLLRCFWKHLAFTAFLSIVKLCLIYVGPLLIQSFIDFTSRKDSTLGEGIVLISILFAAKSVEVLCAHQYNFHSQKLGMLIRSSIITSVYKKGLRLSSSSRQTHGTGQIVNHMAVDAQQLSDMMMQIHPIWLMPLQVTAALTLIYRYIGVSALAAFLGTAVVYLFSTYRFKSCNGFQSQIMTSRDLRLKATNELLNNMRVIKFQAWEEYFDNKIRQFREAEHGWIGKFLYNFAVNYGVLCATPLIVSFLTFGTATLIGIPLNPGTVFTITSIIKILQEPLRTFSQALVCVSQATISLGRLDEFLTSKEMDENAVQKEENCDDDVAVEIKDGKFSWDDNDEKDALRVEELVIKKGNHAAVVGTVGSGKSSLLASLLGEMFKISGKVRVCGTTAYVAQTSWIQNATIKENILFGLPINIDKYKETLRVCCLEKDLEMMEYGDETEIGERGINLSGGQKQRIQLARAVYQDTDIYLLDDVFSAVDAQTGSYIFKECIMGTLKDKTVLLVTHQVDFLHNVDSIMVMREGRVVQSGKYDELLKAGLDFGALVAAHESSMEMAETGDKTSDDSPQSPKLARIASKEKESGGEKQSSQDQSKSGDKTAAKLIEDEGRETGNVSLKVYKQYFTEAYGWWGIALVVAMSAGWVLSFLAGDYWLAIATADGSGIPSFTFISVYTVIVVIACIVVIVRAFVYTYLGLKTSQSFFIGMLQSILHAPMSFFDTTPSGRILSRVSTDLLSVDITIPMLANFVMITYLSLLSIIIVTCQNSWVTVFLLIPLVWLYNWYRKYYLATSRELTRLDSITKAPVIHHFSETLSGVMTIRSLRKQNEFCDENIERVNASLRMDFHNNGANEWLGFRLDYMAVIFLCIATFCMIFLPSAIVKPEYVGMSLSYGLSLSGLLSFSITMSCNIENKMVSVERIKQFTNLSSEAPWKIADKSPPQNWPSHGTIELNNLQVRYRPNTPLVLKGVSLTIEGGEKVGVVGRTGSGKSTLIQVLFRLIEPSAGNIMIDGINISSVGLHDLRSRFGIIPQDPVLFQGTVRSNIDPLGLYSEDEIWKSLERCQLKEVVAAKPEKLEALVVDGGDNWSVGQRQLLCLGRIMLKRSRILFMDEATASVDSQTDVVIQKIIREDFADRTIISIAHRIPTVMDCDKVLVIDAGLAKEYEKPSRLLERASLFAALVKEYSNRST</sequence>
<dbReference type="CDD" id="cd03250">
    <property type="entry name" value="ABCC_MRP_domain1"/>
    <property type="match status" value="1"/>
</dbReference>
<evidence type="ECO:0000313" key="18">
    <source>
        <dbReference type="Proteomes" id="UP001058974"/>
    </source>
</evidence>
<feature type="transmembrane region" description="Helical" evidence="14">
    <location>
        <begin position="131"/>
        <end position="149"/>
    </location>
</feature>
<evidence type="ECO:0000313" key="17">
    <source>
        <dbReference type="EMBL" id="KAI5446389.1"/>
    </source>
</evidence>
<dbReference type="InterPro" id="IPR044746">
    <property type="entry name" value="ABCC_6TM_D1"/>
</dbReference>
<feature type="domain" description="ABC transporter" evidence="15">
    <location>
        <begin position="1260"/>
        <end position="1494"/>
    </location>
</feature>
<dbReference type="GO" id="GO:0016887">
    <property type="term" value="F:ATP hydrolysis activity"/>
    <property type="evidence" value="ECO:0007669"/>
    <property type="project" value="InterPro"/>
</dbReference>
<dbReference type="Pfam" id="PF00664">
    <property type="entry name" value="ABC_membrane"/>
    <property type="match status" value="2"/>
</dbReference>
<dbReference type="FunFam" id="3.40.50.300:FF:001048">
    <property type="entry name" value="ABC transporter C family member 4"/>
    <property type="match status" value="1"/>
</dbReference>
<dbReference type="InterPro" id="IPR027417">
    <property type="entry name" value="P-loop_NTPase"/>
</dbReference>
<feature type="transmembrane region" description="Helical" evidence="14">
    <location>
        <begin position="202"/>
        <end position="219"/>
    </location>
</feature>
<evidence type="ECO:0000256" key="14">
    <source>
        <dbReference type="SAM" id="Phobius"/>
    </source>
</evidence>
<keyword evidence="9" id="KW-1278">Translocase</keyword>
<evidence type="ECO:0000256" key="1">
    <source>
        <dbReference type="ARBA" id="ARBA00004141"/>
    </source>
</evidence>
<feature type="transmembrane region" description="Helical" evidence="14">
    <location>
        <begin position="940"/>
        <end position="967"/>
    </location>
</feature>
<organism evidence="17 18">
    <name type="scientific">Pisum sativum</name>
    <name type="common">Garden pea</name>
    <name type="synonym">Lathyrus oleraceus</name>
    <dbReference type="NCBI Taxonomy" id="3888"/>
    <lineage>
        <taxon>Eukaryota</taxon>
        <taxon>Viridiplantae</taxon>
        <taxon>Streptophyta</taxon>
        <taxon>Embryophyta</taxon>
        <taxon>Tracheophyta</taxon>
        <taxon>Spermatophyta</taxon>
        <taxon>Magnoliopsida</taxon>
        <taxon>eudicotyledons</taxon>
        <taxon>Gunneridae</taxon>
        <taxon>Pentapetalae</taxon>
        <taxon>rosids</taxon>
        <taxon>fabids</taxon>
        <taxon>Fabales</taxon>
        <taxon>Fabaceae</taxon>
        <taxon>Papilionoideae</taxon>
        <taxon>50 kb inversion clade</taxon>
        <taxon>NPAAA clade</taxon>
        <taxon>Hologalegina</taxon>
        <taxon>IRL clade</taxon>
        <taxon>Fabeae</taxon>
        <taxon>Lathyrus</taxon>
    </lineage>
</organism>
<feature type="transmembrane region" description="Helical" evidence="14">
    <location>
        <begin position="979"/>
        <end position="1006"/>
    </location>
</feature>
<evidence type="ECO:0000256" key="5">
    <source>
        <dbReference type="ARBA" id="ARBA00022692"/>
    </source>
</evidence>
<evidence type="ECO:0000256" key="6">
    <source>
        <dbReference type="ARBA" id="ARBA00022737"/>
    </source>
</evidence>
<dbReference type="InterPro" id="IPR036640">
    <property type="entry name" value="ABC1_TM_sf"/>
</dbReference>
<reference evidence="17 18" key="1">
    <citation type="journal article" date="2022" name="Nat. Genet.">
        <title>Improved pea reference genome and pan-genome highlight genomic features and evolutionary characteristics.</title>
        <authorList>
            <person name="Yang T."/>
            <person name="Liu R."/>
            <person name="Luo Y."/>
            <person name="Hu S."/>
            <person name="Wang D."/>
            <person name="Wang C."/>
            <person name="Pandey M.K."/>
            <person name="Ge S."/>
            <person name="Xu Q."/>
            <person name="Li N."/>
            <person name="Li G."/>
            <person name="Huang Y."/>
            <person name="Saxena R.K."/>
            <person name="Ji Y."/>
            <person name="Li M."/>
            <person name="Yan X."/>
            <person name="He Y."/>
            <person name="Liu Y."/>
            <person name="Wang X."/>
            <person name="Xiang C."/>
            <person name="Varshney R.K."/>
            <person name="Ding H."/>
            <person name="Gao S."/>
            <person name="Zong X."/>
        </authorList>
    </citation>
    <scope>NUCLEOTIDE SEQUENCE [LARGE SCALE GENOMIC DNA]</scope>
    <source>
        <strain evidence="17 18">cv. Zhongwan 6</strain>
    </source>
</reference>
<dbReference type="CDD" id="cd18579">
    <property type="entry name" value="ABC_6TM_ABCC_D1"/>
    <property type="match status" value="1"/>
</dbReference>
<keyword evidence="5 14" id="KW-0812">Transmembrane</keyword>
<dbReference type="GO" id="GO:0008559">
    <property type="term" value="F:ABC-type xenobiotic transporter activity"/>
    <property type="evidence" value="ECO:0007669"/>
    <property type="project" value="UniProtKB-EC"/>
</dbReference>
<dbReference type="GO" id="GO:0016020">
    <property type="term" value="C:membrane"/>
    <property type="evidence" value="ECO:0007669"/>
    <property type="project" value="UniProtKB-SubCell"/>
</dbReference>
<comment type="subcellular location">
    <subcellularLocation>
        <location evidence="1">Membrane</location>
        <topology evidence="1">Multi-pass membrane protein</topology>
    </subcellularLocation>
</comment>
<feature type="transmembrane region" description="Helical" evidence="14">
    <location>
        <begin position="1078"/>
        <end position="1095"/>
    </location>
</feature>
<feature type="transmembrane region" description="Helical" evidence="14">
    <location>
        <begin position="1171"/>
        <end position="1191"/>
    </location>
</feature>
<keyword evidence="4" id="KW-0813">Transport</keyword>
<evidence type="ECO:0000256" key="13">
    <source>
        <dbReference type="SAM" id="MobiDB-lite"/>
    </source>
</evidence>
<feature type="transmembrane region" description="Helical" evidence="14">
    <location>
        <begin position="456"/>
        <end position="477"/>
    </location>
</feature>
<dbReference type="Gramene" id="Psat01G0428400-T1">
    <property type="protein sequence ID" value="KAI5446389.1"/>
    <property type="gene ID" value="KIW84_014284"/>
</dbReference>
<keyword evidence="11 14" id="KW-0472">Membrane</keyword>
<dbReference type="FunFam" id="1.20.1560.10:FF:000003">
    <property type="entry name" value="ABC transporter C family member 10"/>
    <property type="match status" value="1"/>
</dbReference>
<dbReference type="FunFam" id="3.40.50.300:FF:000169">
    <property type="entry name" value="ABC transporter C family member 3"/>
    <property type="match status" value="1"/>
</dbReference>
<keyword evidence="10 14" id="KW-1133">Transmembrane helix</keyword>
<feature type="transmembrane region" description="Helical" evidence="14">
    <location>
        <begin position="94"/>
        <end position="119"/>
    </location>
</feature>
<dbReference type="PROSITE" id="PS00211">
    <property type="entry name" value="ABC_TRANSPORTER_1"/>
    <property type="match status" value="1"/>
</dbReference>
<dbReference type="InterPro" id="IPR044726">
    <property type="entry name" value="ABCC_6TM_D2"/>
</dbReference>
<dbReference type="SMART" id="SM00382">
    <property type="entry name" value="AAA"/>
    <property type="match status" value="2"/>
</dbReference>
<dbReference type="Gene3D" id="3.40.50.300">
    <property type="entry name" value="P-loop containing nucleotide triphosphate hydrolases"/>
    <property type="match status" value="2"/>
</dbReference>
<name>A0A9D5GZC0_PEA</name>
<keyword evidence="8" id="KW-0067">ATP-binding</keyword>
<gene>
    <name evidence="17" type="ORF">KIW84_014284</name>
</gene>
<comment type="similarity">
    <text evidence="2">Belongs to the ABC transporter superfamily. ABCC family. Conjugate transporter (TC 3.A.1.208) subfamily.</text>
</comment>
<evidence type="ECO:0000256" key="11">
    <source>
        <dbReference type="ARBA" id="ARBA00023136"/>
    </source>
</evidence>